<keyword evidence="10 12" id="KW-1133">Transmembrane helix</keyword>
<dbReference type="InterPro" id="IPR000537">
    <property type="entry name" value="UbiA_prenyltransferase"/>
</dbReference>
<keyword evidence="8 12" id="KW-0812">Transmembrane</keyword>
<comment type="catalytic activity">
    <reaction evidence="12">
        <text>all-trans-octaprenyl diphosphate + 4-hydroxybenzoate = 4-hydroxy-3-(all-trans-octaprenyl)benzoate + diphosphate</text>
        <dbReference type="Rhea" id="RHEA:27782"/>
        <dbReference type="ChEBI" id="CHEBI:1617"/>
        <dbReference type="ChEBI" id="CHEBI:17879"/>
        <dbReference type="ChEBI" id="CHEBI:33019"/>
        <dbReference type="ChEBI" id="CHEBI:57711"/>
        <dbReference type="EC" id="2.5.1.39"/>
    </reaction>
</comment>
<keyword evidence="15" id="KW-1185">Reference proteome</keyword>
<evidence type="ECO:0000256" key="6">
    <source>
        <dbReference type="ARBA" id="ARBA00022679"/>
    </source>
</evidence>
<protein>
    <recommendedName>
        <fullName evidence="12 13">4-hydroxybenzoate octaprenyltransferase</fullName>
        <ecNumber evidence="12 13">2.5.1.39</ecNumber>
    </recommendedName>
    <alternativeName>
        <fullName evidence="12">4-HB polyprenyltransferase</fullName>
    </alternativeName>
</protein>
<accession>A0A432ZDP5</accession>
<dbReference type="EMBL" id="PIQF01000002">
    <property type="protein sequence ID" value="RUO76019.1"/>
    <property type="molecule type" value="Genomic_DNA"/>
</dbReference>
<organism evidence="14 15">
    <name type="scientific">Idiomarina seosinensis</name>
    <dbReference type="NCBI Taxonomy" id="281739"/>
    <lineage>
        <taxon>Bacteria</taxon>
        <taxon>Pseudomonadati</taxon>
        <taxon>Pseudomonadota</taxon>
        <taxon>Gammaproteobacteria</taxon>
        <taxon>Alteromonadales</taxon>
        <taxon>Idiomarinaceae</taxon>
        <taxon>Idiomarina</taxon>
    </lineage>
</organism>
<feature type="transmembrane region" description="Helical" evidence="12">
    <location>
        <begin position="112"/>
        <end position="128"/>
    </location>
</feature>
<evidence type="ECO:0000256" key="7">
    <source>
        <dbReference type="ARBA" id="ARBA00022688"/>
    </source>
</evidence>
<evidence type="ECO:0000256" key="9">
    <source>
        <dbReference type="ARBA" id="ARBA00022842"/>
    </source>
</evidence>
<sequence>MSKLNAYWRLMRADRPIGTYLLAWPTIWALLIAASGEPSLKLFTLFMIGTFLMRSAGCVINDFADRNLDGHVSRTHQRPLPAGEVSPTEAVLLFVVLLFAAFIILLQFNTQTVMLGFVAAGVAALYPFCKRWTHLPQVVLGVAFSFGILMAFSAQNSELWFTAGVLFVANVVWTVMYDTEYAMADREDDLQVGIRSTAILFGRYDRLVIGLLQIITAGLLAYITFLFSWSWPLTISLLIILGLFGYQHWLIKEREPGKCFRAFLHNHYVGMTYTVGLAWHYWFL</sequence>
<dbReference type="FunFam" id="1.20.120.1780:FF:000001">
    <property type="entry name" value="4-hydroxybenzoate octaprenyltransferase"/>
    <property type="match status" value="1"/>
</dbReference>
<evidence type="ECO:0000313" key="14">
    <source>
        <dbReference type="EMBL" id="RUO76019.1"/>
    </source>
</evidence>
<evidence type="ECO:0000313" key="15">
    <source>
        <dbReference type="Proteomes" id="UP000287908"/>
    </source>
</evidence>
<feature type="transmembrane region" description="Helical" evidence="12">
    <location>
        <begin position="135"/>
        <end position="153"/>
    </location>
</feature>
<dbReference type="Gene3D" id="1.10.357.140">
    <property type="entry name" value="UbiA prenyltransferase"/>
    <property type="match status" value="1"/>
</dbReference>
<proteinExistence type="inferred from homology"/>
<evidence type="ECO:0000256" key="12">
    <source>
        <dbReference type="HAMAP-Rule" id="MF_01635"/>
    </source>
</evidence>
<comment type="subcellular location">
    <subcellularLocation>
        <location evidence="12">Cell inner membrane</location>
        <topology evidence="12">Multi-pass membrane protein</topology>
    </subcellularLocation>
    <subcellularLocation>
        <location evidence="2">Membrane</location>
        <topology evidence="2">Multi-pass membrane protein</topology>
    </subcellularLocation>
</comment>
<dbReference type="EC" id="2.5.1.39" evidence="12 13"/>
<dbReference type="InterPro" id="IPR039653">
    <property type="entry name" value="Prenyltransferase"/>
</dbReference>
<dbReference type="PANTHER" id="PTHR11048">
    <property type="entry name" value="PRENYLTRANSFERASES"/>
    <property type="match status" value="1"/>
</dbReference>
<feature type="transmembrane region" description="Helical" evidence="12">
    <location>
        <begin position="233"/>
        <end position="251"/>
    </location>
</feature>
<dbReference type="RefSeq" id="WP_126784743.1">
    <property type="nucleotide sequence ID" value="NZ_PIQF01000002.1"/>
</dbReference>
<keyword evidence="5 12" id="KW-0997">Cell inner membrane</keyword>
<dbReference type="PANTHER" id="PTHR11048:SF28">
    <property type="entry name" value="4-HYDROXYBENZOATE POLYPRENYLTRANSFERASE, MITOCHONDRIAL"/>
    <property type="match status" value="1"/>
</dbReference>
<dbReference type="AlphaFoldDB" id="A0A432ZDP5"/>
<dbReference type="FunFam" id="1.10.357.140:FF:000002">
    <property type="entry name" value="4-hydroxybenzoate octaprenyltransferase"/>
    <property type="match status" value="1"/>
</dbReference>
<feature type="transmembrane region" description="Helical" evidence="12">
    <location>
        <begin position="85"/>
        <end position="106"/>
    </location>
</feature>
<dbReference type="GO" id="GO:0008412">
    <property type="term" value="F:4-hydroxybenzoate polyprenyltransferase activity"/>
    <property type="evidence" value="ECO:0007669"/>
    <property type="project" value="UniProtKB-UniRule"/>
</dbReference>
<comment type="cofactor">
    <cofactor evidence="1 12">
        <name>Mg(2+)</name>
        <dbReference type="ChEBI" id="CHEBI:18420"/>
    </cofactor>
</comment>
<comment type="pathway">
    <text evidence="12">Cofactor biosynthesis; ubiquinone biosynthesis.</text>
</comment>
<dbReference type="InterPro" id="IPR030470">
    <property type="entry name" value="UbiA_prenylTrfase_CS"/>
</dbReference>
<keyword evidence="11 12" id="KW-0472">Membrane</keyword>
<dbReference type="HAMAP" id="MF_01635">
    <property type="entry name" value="UbiA"/>
    <property type="match status" value="1"/>
</dbReference>
<evidence type="ECO:0000256" key="4">
    <source>
        <dbReference type="ARBA" id="ARBA00022475"/>
    </source>
</evidence>
<keyword evidence="7 12" id="KW-0831">Ubiquinone biosynthesis</keyword>
<dbReference type="NCBIfam" id="TIGR01474">
    <property type="entry name" value="ubiA_proteo"/>
    <property type="match status" value="1"/>
</dbReference>
<dbReference type="GO" id="GO:0005886">
    <property type="term" value="C:plasma membrane"/>
    <property type="evidence" value="ECO:0007669"/>
    <property type="project" value="UniProtKB-SubCell"/>
</dbReference>
<comment type="similarity">
    <text evidence="3 12">Belongs to the UbiA prenyltransferase family.</text>
</comment>
<gene>
    <name evidence="12 14" type="primary">ubiA</name>
    <name evidence="14" type="ORF">CWI81_07825</name>
</gene>
<keyword evidence="4 12" id="KW-1003">Cell membrane</keyword>
<dbReference type="CDD" id="cd13959">
    <property type="entry name" value="PT_UbiA_COQ2"/>
    <property type="match status" value="1"/>
</dbReference>
<evidence type="ECO:0000256" key="10">
    <source>
        <dbReference type="ARBA" id="ARBA00022989"/>
    </source>
</evidence>
<evidence type="ECO:0000256" key="11">
    <source>
        <dbReference type="ARBA" id="ARBA00023136"/>
    </source>
</evidence>
<dbReference type="OrthoDB" id="9782418at2"/>
<dbReference type="InterPro" id="IPR044878">
    <property type="entry name" value="UbiA_sf"/>
</dbReference>
<dbReference type="InterPro" id="IPR006370">
    <property type="entry name" value="HB_polyprenyltransferase-like"/>
</dbReference>
<feature type="transmembrane region" description="Helical" evidence="12">
    <location>
        <begin position="207"/>
        <end position="227"/>
    </location>
</feature>
<dbReference type="UniPathway" id="UPA00232"/>
<keyword evidence="6 12" id="KW-0808">Transferase</keyword>
<dbReference type="Pfam" id="PF01040">
    <property type="entry name" value="UbiA"/>
    <property type="match status" value="1"/>
</dbReference>
<feature type="transmembrane region" description="Helical" evidence="12">
    <location>
        <begin position="263"/>
        <end position="282"/>
    </location>
</feature>
<dbReference type="PROSITE" id="PS00943">
    <property type="entry name" value="UBIA"/>
    <property type="match status" value="1"/>
</dbReference>
<feature type="transmembrane region" description="Helical" evidence="12">
    <location>
        <begin position="159"/>
        <end position="177"/>
    </location>
</feature>
<reference evidence="14 15" key="1">
    <citation type="journal article" date="2011" name="Front. Microbiol.">
        <title>Genomic signatures of strain selection and enhancement in Bacillus atrophaeus var. globigii, a historical biowarfare simulant.</title>
        <authorList>
            <person name="Gibbons H.S."/>
            <person name="Broomall S.M."/>
            <person name="McNew L.A."/>
            <person name="Daligault H."/>
            <person name="Chapman C."/>
            <person name="Bruce D."/>
            <person name="Karavis M."/>
            <person name="Krepps M."/>
            <person name="McGregor P.A."/>
            <person name="Hong C."/>
            <person name="Park K.H."/>
            <person name="Akmal A."/>
            <person name="Feldman A."/>
            <person name="Lin J.S."/>
            <person name="Chang W.E."/>
            <person name="Higgs B.W."/>
            <person name="Demirev P."/>
            <person name="Lindquist J."/>
            <person name="Liem A."/>
            <person name="Fochler E."/>
            <person name="Read T.D."/>
            <person name="Tapia R."/>
            <person name="Johnson S."/>
            <person name="Bishop-Lilly K.A."/>
            <person name="Detter C."/>
            <person name="Han C."/>
            <person name="Sozhamannan S."/>
            <person name="Rosenzweig C.N."/>
            <person name="Skowronski E.W."/>
        </authorList>
    </citation>
    <scope>NUCLEOTIDE SEQUENCE [LARGE SCALE GENOMIC DNA]</scope>
    <source>
        <strain evidence="14 15">CL-SP19</strain>
    </source>
</reference>
<name>A0A432ZDP5_9GAMM</name>
<evidence type="ECO:0000256" key="13">
    <source>
        <dbReference type="NCBIfam" id="TIGR01474"/>
    </source>
</evidence>
<feature type="transmembrane region" description="Helical" evidence="12">
    <location>
        <begin position="20"/>
        <end position="36"/>
    </location>
</feature>
<evidence type="ECO:0000256" key="1">
    <source>
        <dbReference type="ARBA" id="ARBA00001946"/>
    </source>
</evidence>
<dbReference type="Gene3D" id="1.20.120.1780">
    <property type="entry name" value="UbiA prenyltransferase"/>
    <property type="match status" value="1"/>
</dbReference>
<keyword evidence="9 12" id="KW-0460">Magnesium</keyword>
<evidence type="ECO:0000256" key="3">
    <source>
        <dbReference type="ARBA" id="ARBA00005985"/>
    </source>
</evidence>
<comment type="caution">
    <text evidence="14">The sequence shown here is derived from an EMBL/GenBank/DDBJ whole genome shotgun (WGS) entry which is preliminary data.</text>
</comment>
<evidence type="ECO:0000256" key="8">
    <source>
        <dbReference type="ARBA" id="ARBA00022692"/>
    </source>
</evidence>
<evidence type="ECO:0000256" key="5">
    <source>
        <dbReference type="ARBA" id="ARBA00022519"/>
    </source>
</evidence>
<comment type="function">
    <text evidence="12">Catalyzes the prenylation of para-hydroxybenzoate (PHB) with an all-trans polyprenyl group. Mediates the second step in the final reaction sequence of ubiquinone-8 (UQ-8) biosynthesis, which is the condensation of the polyisoprenoid side chain with PHB, generating the first membrane-bound Q intermediate 3-octaprenyl-4-hydroxybenzoate.</text>
</comment>
<feature type="transmembrane region" description="Helical" evidence="12">
    <location>
        <begin position="42"/>
        <end position="64"/>
    </location>
</feature>
<dbReference type="GO" id="GO:0006744">
    <property type="term" value="P:ubiquinone biosynthetic process"/>
    <property type="evidence" value="ECO:0007669"/>
    <property type="project" value="UniProtKB-UniRule"/>
</dbReference>
<dbReference type="Proteomes" id="UP000287908">
    <property type="component" value="Unassembled WGS sequence"/>
</dbReference>
<evidence type="ECO:0000256" key="2">
    <source>
        <dbReference type="ARBA" id="ARBA00004141"/>
    </source>
</evidence>